<dbReference type="RefSeq" id="WP_091206878.1">
    <property type="nucleotide sequence ID" value="NZ_FOCL01000001.1"/>
</dbReference>
<dbReference type="Proteomes" id="UP000198942">
    <property type="component" value="Unassembled WGS sequence"/>
</dbReference>
<sequence length="472" mass="53176">MANRTEILFSEEVAYLPSVGAAVYTGSTARVGKRTPSSNTPAVAATSPQIFSLLNVQDVAYWGDNNMFPQDIIALAEKSTELPALLDWKARAAQGALVLPYERVYNAETKAWDEQPITDPDIMAFFLSENLKRYYREAYTDFYWFWNIFPDLIKNEEGDKIVYIGTHDASWCRWYKSDANGIINKMALASTWGNGIYDKNGPYGMELPVVNIYDWNLIENLQNNKAVKRFVYPVSYPSPGKAYYQLAPWDGIRTSGWLALASKIPVFKEAIMNNQMNIKYLVRIPTNYWPAVYPDWETYTQEEKTAKKRETLDLINKKLTGVENAGKSILNEVGYDVNGEKLPGWDIEVIEDKLKDGAYIEDSQEASAHLLRALGLDGTLVGQGPGRNLNAGGGSDKLIAFNMYVALLGPQRQVVDEPVYFACRYNGYYERHPFFFIKTIEAAPQALDTSRKVSTSVQQQWPAKDSSTAPAN</sequence>
<dbReference type="STRING" id="551995.SAMN05192574_101386"/>
<proteinExistence type="predicted"/>
<organism evidence="1 2">
    <name type="scientific">Mucilaginibacter gossypiicola</name>
    <dbReference type="NCBI Taxonomy" id="551995"/>
    <lineage>
        <taxon>Bacteria</taxon>
        <taxon>Pseudomonadati</taxon>
        <taxon>Bacteroidota</taxon>
        <taxon>Sphingobacteriia</taxon>
        <taxon>Sphingobacteriales</taxon>
        <taxon>Sphingobacteriaceae</taxon>
        <taxon>Mucilaginibacter</taxon>
    </lineage>
</organism>
<reference evidence="2" key="1">
    <citation type="submission" date="2016-10" db="EMBL/GenBank/DDBJ databases">
        <authorList>
            <person name="Varghese N."/>
            <person name="Submissions S."/>
        </authorList>
    </citation>
    <scope>NUCLEOTIDE SEQUENCE [LARGE SCALE GENOMIC DNA]</scope>
    <source>
        <strain evidence="2">Gh-48</strain>
    </source>
</reference>
<gene>
    <name evidence="1" type="ORF">SAMN05192574_101386</name>
</gene>
<dbReference type="EMBL" id="FOCL01000001">
    <property type="protein sequence ID" value="SEM66363.1"/>
    <property type="molecule type" value="Genomic_DNA"/>
</dbReference>
<accession>A0A1H8A723</accession>
<dbReference type="OrthoDB" id="671786at2"/>
<keyword evidence="2" id="KW-1185">Reference proteome</keyword>
<protein>
    <submittedName>
        <fullName evidence="1">Uncharacterized protein</fullName>
    </submittedName>
</protein>
<evidence type="ECO:0000313" key="1">
    <source>
        <dbReference type="EMBL" id="SEM66363.1"/>
    </source>
</evidence>
<name>A0A1H8A723_9SPHI</name>
<evidence type="ECO:0000313" key="2">
    <source>
        <dbReference type="Proteomes" id="UP000198942"/>
    </source>
</evidence>
<dbReference type="AlphaFoldDB" id="A0A1H8A723"/>